<reference evidence="2 3" key="1">
    <citation type="journal article" date="2021" name="bioRxiv">
        <title>Unraveling nitrogen, sulfur and carbon metabolic pathways and microbial community transcriptional responses to substrate deprivation and toxicity stresses in a bioreactor mimicking anoxic brackish coastal sediment conditions.</title>
        <authorList>
            <person name="Martins P.D."/>
            <person name="Echeveste M.J."/>
            <person name="Arshad A."/>
            <person name="Kurth J."/>
            <person name="Ouboter H."/>
            <person name="Jetten M.S.M."/>
            <person name="Welte C.U."/>
        </authorList>
    </citation>
    <scope>NUCLEOTIDE SEQUENCE [LARGE SCALE GENOMIC DNA]</scope>
    <source>
        <strain evidence="2">MAG_38</strain>
    </source>
</reference>
<protein>
    <submittedName>
        <fullName evidence="2">Uncharacterized protein</fullName>
    </submittedName>
</protein>
<dbReference type="AlphaFoldDB" id="A0AAJ1AG94"/>
<keyword evidence="1" id="KW-0175">Coiled coil</keyword>
<name>A0AAJ1AG94_9BACT</name>
<organism evidence="2 3">
    <name type="scientific">Candidatus Methylomirabilis tolerans</name>
    <dbReference type="NCBI Taxonomy" id="3123416"/>
    <lineage>
        <taxon>Bacteria</taxon>
        <taxon>Candidatus Methylomirabilota</taxon>
        <taxon>Candidatus Methylomirabilia</taxon>
        <taxon>Candidatus Methylomirabilales</taxon>
        <taxon>Candidatus Methylomirabilaceae</taxon>
        <taxon>Candidatus Methylomirabilis</taxon>
    </lineage>
</organism>
<accession>A0AAJ1AG94</accession>
<sequence length="282" mass="32064">MTLDRYRSVINPSYTVPIGYSQLADKAGINAHYLRRAVLPTLALRGLIAIAAKGFDGTIYQLRCDHRVIELIVSATTQIYDAELPSNRPPELAYQHDSAPSPSSLPDWVNREKWGTLAPDTIQRLIDRSGSEEQAREVLEIIVYNETHGPERSRVRNRLSVLSRYLSSPNAEIWPADDGYETISLRNARLERDRALKEKALAEEALKARQEERRLRFLSSLTDGQMAWIKHEAKNTVDHSPGSRQGFIKTSTRLAHYKAEEEKFIAEWLERTAYGESVPEHA</sequence>
<dbReference type="Proteomes" id="UP001197609">
    <property type="component" value="Unassembled WGS sequence"/>
</dbReference>
<evidence type="ECO:0000256" key="1">
    <source>
        <dbReference type="SAM" id="Coils"/>
    </source>
</evidence>
<proteinExistence type="predicted"/>
<comment type="caution">
    <text evidence="2">The sequence shown here is derived from an EMBL/GenBank/DDBJ whole genome shotgun (WGS) entry which is preliminary data.</text>
</comment>
<dbReference type="EMBL" id="JAIOIU010000033">
    <property type="protein sequence ID" value="MBZ0159140.1"/>
    <property type="molecule type" value="Genomic_DNA"/>
</dbReference>
<gene>
    <name evidence="2" type="ORF">K8G79_03185</name>
</gene>
<evidence type="ECO:0000313" key="2">
    <source>
        <dbReference type="EMBL" id="MBZ0159140.1"/>
    </source>
</evidence>
<feature type="coiled-coil region" evidence="1">
    <location>
        <begin position="185"/>
        <end position="212"/>
    </location>
</feature>
<evidence type="ECO:0000313" key="3">
    <source>
        <dbReference type="Proteomes" id="UP001197609"/>
    </source>
</evidence>